<name>A0ABT7LK55_9BURK</name>
<dbReference type="InterPro" id="IPR016035">
    <property type="entry name" value="Acyl_Trfase/lysoPLipase"/>
</dbReference>
<protein>
    <submittedName>
        <fullName evidence="12">Patatin-like phospholipase family protein</fullName>
    </submittedName>
</protein>
<evidence type="ECO:0000313" key="12">
    <source>
        <dbReference type="EMBL" id="MDL5032055.1"/>
    </source>
</evidence>
<evidence type="ECO:0000256" key="4">
    <source>
        <dbReference type="ARBA" id="ARBA00022801"/>
    </source>
</evidence>
<dbReference type="InterPro" id="IPR050301">
    <property type="entry name" value="NTE"/>
</dbReference>
<dbReference type="Pfam" id="PF24179">
    <property type="entry name" value="NTE_Ploop"/>
    <property type="match status" value="1"/>
</dbReference>
<evidence type="ECO:0000259" key="10">
    <source>
        <dbReference type="PROSITE" id="PS50042"/>
    </source>
</evidence>
<evidence type="ECO:0000256" key="5">
    <source>
        <dbReference type="ARBA" id="ARBA00022963"/>
    </source>
</evidence>
<dbReference type="PROSITE" id="PS01237">
    <property type="entry name" value="UPF0028"/>
    <property type="match status" value="1"/>
</dbReference>
<dbReference type="Pfam" id="PF01734">
    <property type="entry name" value="Patatin"/>
    <property type="match status" value="1"/>
</dbReference>
<keyword evidence="3" id="KW-0812">Transmembrane</keyword>
<evidence type="ECO:0000256" key="2">
    <source>
        <dbReference type="ARBA" id="ARBA00006636"/>
    </source>
</evidence>
<evidence type="ECO:0000256" key="3">
    <source>
        <dbReference type="ARBA" id="ARBA00022692"/>
    </source>
</evidence>
<keyword evidence="4 9" id="KW-0378">Hydrolase</keyword>
<dbReference type="PANTHER" id="PTHR14226:SF29">
    <property type="entry name" value="NEUROPATHY TARGET ESTERASE SWS"/>
    <property type="match status" value="1"/>
</dbReference>
<dbReference type="SUPFAM" id="SSF52151">
    <property type="entry name" value="FabD/lysophospholipase-like"/>
    <property type="match status" value="1"/>
</dbReference>
<keyword evidence="5 9" id="KW-0442">Lipid degradation</keyword>
<keyword evidence="8" id="KW-0472">Membrane</keyword>
<keyword evidence="6" id="KW-1133">Transmembrane helix</keyword>
<comment type="similarity">
    <text evidence="2">Belongs to the NTE family.</text>
</comment>
<evidence type="ECO:0000256" key="7">
    <source>
        <dbReference type="ARBA" id="ARBA00023098"/>
    </source>
</evidence>
<dbReference type="Proteomes" id="UP001238603">
    <property type="component" value="Unassembled WGS sequence"/>
</dbReference>
<feature type="short sequence motif" description="GXSXG" evidence="9">
    <location>
        <begin position="359"/>
        <end position="363"/>
    </location>
</feature>
<dbReference type="InterPro" id="IPR000595">
    <property type="entry name" value="cNMP-bd_dom"/>
</dbReference>
<gene>
    <name evidence="12" type="ORF">QRD43_09050</name>
</gene>
<evidence type="ECO:0000259" key="11">
    <source>
        <dbReference type="PROSITE" id="PS51635"/>
    </source>
</evidence>
<keyword evidence="7 9" id="KW-0443">Lipid metabolism</keyword>
<dbReference type="InterPro" id="IPR056556">
    <property type="entry name" value="NTE1_P-loop_dom"/>
</dbReference>
<dbReference type="CDD" id="cd00038">
    <property type="entry name" value="CAP_ED"/>
    <property type="match status" value="1"/>
</dbReference>
<dbReference type="RefSeq" id="WP_285982156.1">
    <property type="nucleotide sequence ID" value="NZ_JASVDS010000002.1"/>
</dbReference>
<feature type="active site" description="Proton acceptor" evidence="9">
    <location>
        <position position="472"/>
    </location>
</feature>
<dbReference type="InterPro" id="IPR018490">
    <property type="entry name" value="cNMP-bd_dom_sf"/>
</dbReference>
<dbReference type="SMART" id="SM00100">
    <property type="entry name" value="cNMP"/>
    <property type="match status" value="1"/>
</dbReference>
<evidence type="ECO:0000256" key="6">
    <source>
        <dbReference type="ARBA" id="ARBA00022989"/>
    </source>
</evidence>
<dbReference type="PROSITE" id="PS51635">
    <property type="entry name" value="PNPLA"/>
    <property type="match status" value="1"/>
</dbReference>
<accession>A0ABT7LK55</accession>
<feature type="short sequence motif" description="DGA/G" evidence="9">
    <location>
        <begin position="472"/>
        <end position="474"/>
    </location>
</feature>
<feature type="short sequence motif" description="GXGXXG" evidence="9">
    <location>
        <begin position="332"/>
        <end position="337"/>
    </location>
</feature>
<evidence type="ECO:0000256" key="1">
    <source>
        <dbReference type="ARBA" id="ARBA00004370"/>
    </source>
</evidence>
<dbReference type="SUPFAM" id="SSF51206">
    <property type="entry name" value="cAMP-binding domain-like"/>
    <property type="match status" value="1"/>
</dbReference>
<dbReference type="EMBL" id="JASVDS010000002">
    <property type="protein sequence ID" value="MDL5032055.1"/>
    <property type="molecule type" value="Genomic_DNA"/>
</dbReference>
<dbReference type="Pfam" id="PF00027">
    <property type="entry name" value="cNMP_binding"/>
    <property type="match status" value="1"/>
</dbReference>
<dbReference type="InterPro" id="IPR001423">
    <property type="entry name" value="LysoPLipase_patatin_CS"/>
</dbReference>
<feature type="domain" description="PNPLA" evidence="11">
    <location>
        <begin position="328"/>
        <end position="485"/>
    </location>
</feature>
<feature type="domain" description="Cyclic nucleotide-binding" evidence="10">
    <location>
        <begin position="20"/>
        <end position="123"/>
    </location>
</feature>
<dbReference type="InterPro" id="IPR014710">
    <property type="entry name" value="RmlC-like_jellyroll"/>
</dbReference>
<dbReference type="Gene3D" id="2.60.120.10">
    <property type="entry name" value="Jelly Rolls"/>
    <property type="match status" value="1"/>
</dbReference>
<evidence type="ECO:0000313" key="13">
    <source>
        <dbReference type="Proteomes" id="UP001238603"/>
    </source>
</evidence>
<dbReference type="Gene3D" id="3.40.1090.10">
    <property type="entry name" value="Cytosolic phospholipase A2 catalytic domain"/>
    <property type="match status" value="2"/>
</dbReference>
<evidence type="ECO:0000256" key="9">
    <source>
        <dbReference type="PROSITE-ProRule" id="PRU01161"/>
    </source>
</evidence>
<comment type="subcellular location">
    <subcellularLocation>
        <location evidence="1">Membrane</location>
    </subcellularLocation>
</comment>
<organism evidence="12 13">
    <name type="scientific">Roseateles subflavus</name>
    <dbReference type="NCBI Taxonomy" id="3053353"/>
    <lineage>
        <taxon>Bacteria</taxon>
        <taxon>Pseudomonadati</taxon>
        <taxon>Pseudomonadota</taxon>
        <taxon>Betaproteobacteria</taxon>
        <taxon>Burkholderiales</taxon>
        <taxon>Sphaerotilaceae</taxon>
        <taxon>Roseateles</taxon>
    </lineage>
</organism>
<keyword evidence="13" id="KW-1185">Reference proteome</keyword>
<reference evidence="12 13" key="1">
    <citation type="submission" date="2023-06" db="EMBL/GenBank/DDBJ databases">
        <title>Pelomonas sp. APW6 16S ribosomal RNA gene genome sequencing and assembly.</title>
        <authorList>
            <person name="Woo H."/>
        </authorList>
    </citation>
    <scope>NUCLEOTIDE SEQUENCE [LARGE SCALE GENOMIC DNA]</scope>
    <source>
        <strain evidence="12 13">APW6</strain>
    </source>
</reference>
<dbReference type="PANTHER" id="PTHR14226">
    <property type="entry name" value="NEUROPATHY TARGET ESTERASE/SWISS CHEESE D.MELANOGASTER"/>
    <property type="match status" value="1"/>
</dbReference>
<dbReference type="PROSITE" id="PS50042">
    <property type="entry name" value="CNMP_BINDING_3"/>
    <property type="match status" value="1"/>
</dbReference>
<sequence length="619" mass="66878">MDESAQVRERIAAMLRSSPVFGPLSDALRLALAAAMRLHAVPGGSPLFHEGEPADSMAVVLSGGLRAWRQTPAGELLLYNQFHPGQSVGELAMILQQARAQHVTALRDSVVALLDRPAYEGLLLQHPLELNRVMIKTVADRLRGPSDSGEQRLAQTFLVVPLAPDPATCHAAAALARRLSGALGRLGHAGHLLERGPEATLQLDGQPWPRERLLELDDSHDYLVYEADAVCSDWTRYAFRHADQLVLVGRAGAPAGLSAIERQLQQETGWSLKRQHLALLHPADAREAEAPAPWAGGRSLERIYPLREGHDEDVARLARFLTGQAVGLVLGGGGARGFAHLGVLRALREAGVPVDLIGGNSMGALIGAQLAQGHDIATVLAQTRRFATGGERLTLPLVSLVGGRRIERDLRALFGEQQIERLWRPFFAASCNLSRGSTTVLDHGPLWRAVLASNSPAGLLPPVLHDGELLVDGAILENVPVQAMRVRLGTPLERRRGNGQVIAIDVDARAELRADPQLHRLSPGSRLRALLRRGAPAVPGIADILYAAGHVGGASQRGRTIAQADVYLQPDLRRYALMAYARAQEIADEGYRHALEQIEQWQDLTPSSPPTSQPTPARE</sequence>
<evidence type="ECO:0000256" key="8">
    <source>
        <dbReference type="ARBA" id="ARBA00023136"/>
    </source>
</evidence>
<comment type="caution">
    <text evidence="12">The sequence shown here is derived from an EMBL/GenBank/DDBJ whole genome shotgun (WGS) entry which is preliminary data.</text>
</comment>
<proteinExistence type="inferred from homology"/>
<dbReference type="InterPro" id="IPR002641">
    <property type="entry name" value="PNPLA_dom"/>
</dbReference>
<feature type="active site" description="Nucleophile" evidence="9">
    <location>
        <position position="361"/>
    </location>
</feature>